<reference evidence="1 2" key="1">
    <citation type="journal article" date="2019" name="Nat. Plants">
        <title>Stout camphor tree genome fills gaps in understanding of flowering plant genome evolution.</title>
        <authorList>
            <person name="Chaw S.M."/>
            <person name="Liu Y.C."/>
            <person name="Wu Y.W."/>
            <person name="Wang H.Y."/>
            <person name="Lin C.I."/>
            <person name="Wu C.S."/>
            <person name="Ke H.M."/>
            <person name="Chang L.Y."/>
            <person name="Hsu C.Y."/>
            <person name="Yang H.T."/>
            <person name="Sudianto E."/>
            <person name="Hsu M.H."/>
            <person name="Wu K.P."/>
            <person name="Wang L.N."/>
            <person name="Leebens-Mack J.H."/>
            <person name="Tsai I.J."/>
        </authorList>
    </citation>
    <scope>NUCLEOTIDE SEQUENCE [LARGE SCALE GENOMIC DNA]</scope>
    <source>
        <strain evidence="2">cv. Chaw 1501</strain>
        <tissue evidence="1">Young leaves</tissue>
    </source>
</reference>
<proteinExistence type="predicted"/>
<evidence type="ECO:0000313" key="2">
    <source>
        <dbReference type="Proteomes" id="UP000283530"/>
    </source>
</evidence>
<keyword evidence="1" id="KW-0675">Receptor</keyword>
<dbReference type="OrthoDB" id="1751005at2759"/>
<accession>A0A443P0N0</accession>
<dbReference type="Proteomes" id="UP000283530">
    <property type="component" value="Unassembled WGS sequence"/>
</dbReference>
<comment type="caution">
    <text evidence="1">The sequence shown here is derived from an EMBL/GenBank/DDBJ whole genome shotgun (WGS) entry which is preliminary data.</text>
</comment>
<keyword evidence="2" id="KW-1185">Reference proteome</keyword>
<evidence type="ECO:0000313" key="1">
    <source>
        <dbReference type="EMBL" id="RWR84266.1"/>
    </source>
</evidence>
<dbReference type="EMBL" id="QPKB01000005">
    <property type="protein sequence ID" value="RWR84266.1"/>
    <property type="molecule type" value="Genomic_DNA"/>
</dbReference>
<dbReference type="STRING" id="337451.A0A443P0N0"/>
<dbReference type="PANTHER" id="PTHR34836:SF1">
    <property type="entry name" value="OS09G0428600 PROTEIN"/>
    <property type="match status" value="1"/>
</dbReference>
<dbReference type="AlphaFoldDB" id="A0A443P0N0"/>
<dbReference type="InterPro" id="IPR015683">
    <property type="entry name" value="Ionotropic_Glu_rcpt"/>
</dbReference>
<dbReference type="PANTHER" id="PTHR34836">
    <property type="entry name" value="OS06G0188250 PROTEIN"/>
    <property type="match status" value="1"/>
</dbReference>
<organism evidence="1 2">
    <name type="scientific">Cinnamomum micranthum f. kanehirae</name>
    <dbReference type="NCBI Taxonomy" id="337451"/>
    <lineage>
        <taxon>Eukaryota</taxon>
        <taxon>Viridiplantae</taxon>
        <taxon>Streptophyta</taxon>
        <taxon>Embryophyta</taxon>
        <taxon>Tracheophyta</taxon>
        <taxon>Spermatophyta</taxon>
        <taxon>Magnoliopsida</taxon>
        <taxon>Magnoliidae</taxon>
        <taxon>Laurales</taxon>
        <taxon>Lauraceae</taxon>
        <taxon>Cinnamomum</taxon>
    </lineage>
</organism>
<protein>
    <submittedName>
        <fullName evidence="1">Glutamate receptor 2.8-like protein</fullName>
    </submittedName>
</protein>
<name>A0A443P0N0_9MAGN</name>
<gene>
    <name evidence="1" type="ORF">CKAN_01306300</name>
</gene>
<sequence>MAIVCFEFGSSDTPMHKVPTPAQIKQDLNVDLSFYGMQKQVHVPIYLSLGLAWIIQYPLTLLPICRAWSAESAAQKIDVGVIMDQQSLLGKVSNYTMTMALEDFYNGPGNNYTTRLVLNGRDSKKSIKGAASAGISS</sequence>